<keyword evidence="2" id="KW-0675">Receptor</keyword>
<dbReference type="AlphaFoldDB" id="A0A2V0R6Z0"/>
<accession>A0A2V0R6Z0</accession>
<reference evidence="2 3" key="1">
    <citation type="submission" date="2018-04" db="EMBL/GenBank/DDBJ databases">
        <title>Draft genome sequence of Pseudomonas syringae pv. actinidiae biovar 3 strains isolated from kiwifruit in Kagawa prefecture.</title>
        <authorList>
            <person name="Tabuchi M."/>
            <person name="Saito M."/>
            <person name="Fujiwara S."/>
            <person name="Sasa N."/>
            <person name="Akimitsu K."/>
            <person name="Gomi K."/>
            <person name="Konishi-Sugita S."/>
            <person name="Hamano K."/>
            <person name="Kataoka I."/>
        </authorList>
    </citation>
    <scope>NUCLEOTIDE SEQUENCE [LARGE SCALE GENOMIC DNA]</scope>
    <source>
        <strain evidence="2 3">MAFF212211</strain>
    </source>
</reference>
<evidence type="ECO:0000313" key="3">
    <source>
        <dbReference type="Proteomes" id="UP000248291"/>
    </source>
</evidence>
<feature type="region of interest" description="Disordered" evidence="1">
    <location>
        <begin position="1"/>
        <end position="20"/>
    </location>
</feature>
<proteinExistence type="predicted"/>
<name>A0A2V0R6Z0_PSESF</name>
<organism evidence="2 3">
    <name type="scientific">Pseudomonas syringae pv. actinidiae</name>
    <dbReference type="NCBI Taxonomy" id="103796"/>
    <lineage>
        <taxon>Bacteria</taxon>
        <taxon>Pseudomonadati</taxon>
        <taxon>Pseudomonadota</taxon>
        <taxon>Gammaproteobacteria</taxon>
        <taxon>Pseudomonadales</taxon>
        <taxon>Pseudomonadaceae</taxon>
        <taxon>Pseudomonas</taxon>
        <taxon>Pseudomonas syringae</taxon>
    </lineage>
</organism>
<feature type="compositionally biased region" description="Basic residues" evidence="1">
    <location>
        <begin position="1"/>
        <end position="13"/>
    </location>
</feature>
<protein>
    <submittedName>
        <fullName evidence="2">Outer membrane receptor protein</fullName>
    </submittedName>
</protein>
<dbReference type="EMBL" id="BGKA01000266">
    <property type="protein sequence ID" value="GBH20804.1"/>
    <property type="molecule type" value="Genomic_DNA"/>
</dbReference>
<sequence length="76" mass="8409">MNSASKRRTRTRANTHSQRIDDRSDAPLLIIVPTLCVGMHFSTLCVAKGTQSVLNGMPTRSIGTIIKASVQTMYFR</sequence>
<evidence type="ECO:0000256" key="1">
    <source>
        <dbReference type="SAM" id="MobiDB-lite"/>
    </source>
</evidence>
<gene>
    <name evidence="2" type="ORF">KPSA3_06840</name>
</gene>
<evidence type="ECO:0000313" key="2">
    <source>
        <dbReference type="EMBL" id="GBH20804.1"/>
    </source>
</evidence>
<comment type="caution">
    <text evidence="2">The sequence shown here is derived from an EMBL/GenBank/DDBJ whole genome shotgun (WGS) entry which is preliminary data.</text>
</comment>
<dbReference type="Proteomes" id="UP000248291">
    <property type="component" value="Unassembled WGS sequence"/>
</dbReference>